<keyword evidence="2" id="KW-1015">Disulfide bond</keyword>
<accession>A0A3P8V8Q6</accession>
<feature type="domain" description="Ig-like" evidence="3">
    <location>
        <begin position="92"/>
        <end position="173"/>
    </location>
</feature>
<reference evidence="5" key="2">
    <citation type="submission" date="2025-08" db="UniProtKB">
        <authorList>
            <consortium name="Ensembl"/>
        </authorList>
    </citation>
    <scope>IDENTIFICATION</scope>
</reference>
<dbReference type="GO" id="GO:0004190">
    <property type="term" value="F:aspartic-type endopeptidase activity"/>
    <property type="evidence" value="ECO:0007669"/>
    <property type="project" value="InterPro"/>
</dbReference>
<evidence type="ECO:0000313" key="5">
    <source>
        <dbReference type="Ensembl" id="ENSCSEP00000008815.1"/>
    </source>
</evidence>
<dbReference type="Proteomes" id="UP000265120">
    <property type="component" value="Chromosome 1"/>
</dbReference>
<proteinExistence type="predicted"/>
<dbReference type="InterPro" id="IPR013783">
    <property type="entry name" value="Ig-like_fold"/>
</dbReference>
<dbReference type="SMART" id="SM00408">
    <property type="entry name" value="IGc2"/>
    <property type="match status" value="1"/>
</dbReference>
<feature type="domain" description="Peptidase A9" evidence="4">
    <location>
        <begin position="1"/>
        <end position="8"/>
    </location>
</feature>
<evidence type="ECO:0008006" key="7">
    <source>
        <dbReference type="Google" id="ProtNLM"/>
    </source>
</evidence>
<dbReference type="GO" id="GO:0007166">
    <property type="term" value="P:cell surface receptor signaling pathway"/>
    <property type="evidence" value="ECO:0007669"/>
    <property type="project" value="TreeGrafter"/>
</dbReference>
<dbReference type="GO" id="GO:0009897">
    <property type="term" value="C:external side of plasma membrane"/>
    <property type="evidence" value="ECO:0007669"/>
    <property type="project" value="TreeGrafter"/>
</dbReference>
<dbReference type="InterPro" id="IPR001641">
    <property type="entry name" value="Spumavirus_A9"/>
</dbReference>
<name>A0A3P8V8Q6_CYNSE</name>
<protein>
    <recommendedName>
        <fullName evidence="7">Ig-like domain-containing protein</fullName>
    </recommendedName>
</protein>
<evidence type="ECO:0000313" key="6">
    <source>
        <dbReference type="Proteomes" id="UP000265120"/>
    </source>
</evidence>
<reference evidence="5" key="3">
    <citation type="submission" date="2025-09" db="UniProtKB">
        <authorList>
            <consortium name="Ensembl"/>
        </authorList>
    </citation>
    <scope>IDENTIFICATION</scope>
</reference>
<sequence>MLWQNWQNLPSVSSVTIDWTPLWLCVGHMGPVEHIRTLGGSVTSCSSGWGSSLSSSSTCVIGHTYPSDSGLYWCESDDGRQSLMANITISDKSVVLESPPGPVPEGSNVTLRCRTRTASSSERLFSFYKDGHLISSSSTAELSIYNVSTSDQGLYRCHLHQGDQSLHSHVFASPEGPASSCAPPAFTIIRHLLVGSPFLLSTIFMTLVHRNRNQGQVLETSNLPATH</sequence>
<organism evidence="5 6">
    <name type="scientific">Cynoglossus semilaevis</name>
    <name type="common">Tongue sole</name>
    <dbReference type="NCBI Taxonomy" id="244447"/>
    <lineage>
        <taxon>Eukaryota</taxon>
        <taxon>Metazoa</taxon>
        <taxon>Chordata</taxon>
        <taxon>Craniata</taxon>
        <taxon>Vertebrata</taxon>
        <taxon>Euteleostomi</taxon>
        <taxon>Actinopterygii</taxon>
        <taxon>Neopterygii</taxon>
        <taxon>Teleostei</taxon>
        <taxon>Neoteleostei</taxon>
        <taxon>Acanthomorphata</taxon>
        <taxon>Carangaria</taxon>
        <taxon>Pleuronectiformes</taxon>
        <taxon>Pleuronectoidei</taxon>
        <taxon>Cynoglossidae</taxon>
        <taxon>Cynoglossinae</taxon>
        <taxon>Cynoglossus</taxon>
    </lineage>
</organism>
<dbReference type="Pfam" id="PF13895">
    <property type="entry name" value="Ig_2"/>
    <property type="match status" value="1"/>
</dbReference>
<dbReference type="InterPro" id="IPR007110">
    <property type="entry name" value="Ig-like_dom"/>
</dbReference>
<dbReference type="PANTHER" id="PTHR11481">
    <property type="entry name" value="IMMUNOGLOBULIN FC RECEPTOR"/>
    <property type="match status" value="1"/>
</dbReference>
<dbReference type="InterPro" id="IPR003599">
    <property type="entry name" value="Ig_sub"/>
</dbReference>
<evidence type="ECO:0000256" key="2">
    <source>
        <dbReference type="ARBA" id="ARBA00023157"/>
    </source>
</evidence>
<dbReference type="Ensembl" id="ENSCSET00000008912.1">
    <property type="protein sequence ID" value="ENSCSEP00000008815.1"/>
    <property type="gene ID" value="ENSCSEG00000005647.1"/>
</dbReference>
<dbReference type="GO" id="GO:0006508">
    <property type="term" value="P:proteolysis"/>
    <property type="evidence" value="ECO:0007669"/>
    <property type="project" value="InterPro"/>
</dbReference>
<reference evidence="5 6" key="1">
    <citation type="journal article" date="2014" name="Nat. Genet.">
        <title>Whole-genome sequence of a flatfish provides insights into ZW sex chromosome evolution and adaptation to a benthic lifestyle.</title>
        <authorList>
            <person name="Chen S."/>
            <person name="Zhang G."/>
            <person name="Shao C."/>
            <person name="Huang Q."/>
            <person name="Liu G."/>
            <person name="Zhang P."/>
            <person name="Song W."/>
            <person name="An N."/>
            <person name="Chalopin D."/>
            <person name="Volff J.N."/>
            <person name="Hong Y."/>
            <person name="Li Q."/>
            <person name="Sha Z."/>
            <person name="Zhou H."/>
            <person name="Xie M."/>
            <person name="Yu Q."/>
            <person name="Liu Y."/>
            <person name="Xiang H."/>
            <person name="Wang N."/>
            <person name="Wu K."/>
            <person name="Yang C."/>
            <person name="Zhou Q."/>
            <person name="Liao X."/>
            <person name="Yang L."/>
            <person name="Hu Q."/>
            <person name="Zhang J."/>
            <person name="Meng L."/>
            <person name="Jin L."/>
            <person name="Tian Y."/>
            <person name="Lian J."/>
            <person name="Yang J."/>
            <person name="Miao G."/>
            <person name="Liu S."/>
            <person name="Liang Z."/>
            <person name="Yan F."/>
            <person name="Li Y."/>
            <person name="Sun B."/>
            <person name="Zhang H."/>
            <person name="Zhang J."/>
            <person name="Zhu Y."/>
            <person name="Du M."/>
            <person name="Zhao Y."/>
            <person name="Schartl M."/>
            <person name="Tang Q."/>
            <person name="Wang J."/>
        </authorList>
    </citation>
    <scope>NUCLEOTIDE SEQUENCE</scope>
</reference>
<dbReference type="PANTHER" id="PTHR11481:SF64">
    <property type="entry name" value="FC RECEPTOR-LIKE PROTEIN 4"/>
    <property type="match status" value="1"/>
</dbReference>
<dbReference type="InterPro" id="IPR003598">
    <property type="entry name" value="Ig_sub2"/>
</dbReference>
<evidence type="ECO:0000259" key="4">
    <source>
        <dbReference type="PROSITE" id="PS51531"/>
    </source>
</evidence>
<dbReference type="InterPro" id="IPR050488">
    <property type="entry name" value="Ig_Fc_receptor"/>
</dbReference>
<evidence type="ECO:0000259" key="3">
    <source>
        <dbReference type="PROSITE" id="PS50835"/>
    </source>
</evidence>
<dbReference type="AlphaFoldDB" id="A0A3P8V8Q6"/>
<dbReference type="SUPFAM" id="SSF48726">
    <property type="entry name" value="Immunoglobulin"/>
    <property type="match status" value="1"/>
</dbReference>
<evidence type="ECO:0000256" key="1">
    <source>
        <dbReference type="ARBA" id="ARBA00022729"/>
    </source>
</evidence>
<keyword evidence="1" id="KW-0732">Signal</keyword>
<dbReference type="OMA" id="TIMTVAC"/>
<dbReference type="GO" id="GO:0006955">
    <property type="term" value="P:immune response"/>
    <property type="evidence" value="ECO:0007669"/>
    <property type="project" value="TreeGrafter"/>
</dbReference>
<dbReference type="InterPro" id="IPR036179">
    <property type="entry name" value="Ig-like_dom_sf"/>
</dbReference>
<dbReference type="PROSITE" id="PS51531">
    <property type="entry name" value="FV_PR"/>
    <property type="match status" value="1"/>
</dbReference>
<keyword evidence="6" id="KW-1185">Reference proteome</keyword>
<dbReference type="Gene3D" id="2.60.40.10">
    <property type="entry name" value="Immunoglobulins"/>
    <property type="match status" value="1"/>
</dbReference>
<dbReference type="SMART" id="SM00409">
    <property type="entry name" value="IG"/>
    <property type="match status" value="1"/>
</dbReference>
<dbReference type="GO" id="GO:0004888">
    <property type="term" value="F:transmembrane signaling receptor activity"/>
    <property type="evidence" value="ECO:0007669"/>
    <property type="project" value="TreeGrafter"/>
</dbReference>
<dbReference type="InParanoid" id="A0A3P8V8Q6"/>
<dbReference type="PROSITE" id="PS50835">
    <property type="entry name" value="IG_LIKE"/>
    <property type="match status" value="1"/>
</dbReference>